<keyword evidence="10" id="KW-0812">Transmembrane</keyword>
<keyword evidence="3" id="KW-0547">Nucleotide-binding</keyword>
<reference evidence="12" key="1">
    <citation type="submission" date="2021-06" db="EMBL/GenBank/DDBJ databases">
        <authorList>
            <person name="Hodson N. C."/>
            <person name="Mongue J. A."/>
            <person name="Jaron S. K."/>
        </authorList>
    </citation>
    <scope>NUCLEOTIDE SEQUENCE</scope>
</reference>
<dbReference type="GO" id="GO:0030182">
    <property type="term" value="P:neuron differentiation"/>
    <property type="evidence" value="ECO:0007669"/>
    <property type="project" value="UniProtKB-ARBA"/>
</dbReference>
<feature type="region of interest" description="Disordered" evidence="9">
    <location>
        <begin position="331"/>
        <end position="352"/>
    </location>
</feature>
<evidence type="ECO:0000256" key="8">
    <source>
        <dbReference type="ARBA" id="ARBA00051243"/>
    </source>
</evidence>
<evidence type="ECO:0000256" key="7">
    <source>
        <dbReference type="ARBA" id="ARBA00023137"/>
    </source>
</evidence>
<comment type="catalytic activity">
    <reaction evidence="8">
        <text>L-tyrosyl-[protein] + ATP = O-phospho-L-tyrosyl-[protein] + ADP + H(+)</text>
        <dbReference type="Rhea" id="RHEA:10596"/>
        <dbReference type="Rhea" id="RHEA-COMP:10136"/>
        <dbReference type="Rhea" id="RHEA-COMP:20101"/>
        <dbReference type="ChEBI" id="CHEBI:15378"/>
        <dbReference type="ChEBI" id="CHEBI:30616"/>
        <dbReference type="ChEBI" id="CHEBI:46858"/>
        <dbReference type="ChEBI" id="CHEBI:61978"/>
        <dbReference type="ChEBI" id="CHEBI:456216"/>
        <dbReference type="EC" id="2.7.10.1"/>
    </reaction>
</comment>
<comment type="caution">
    <text evidence="12">The sequence shown here is derived from an EMBL/GenBank/DDBJ whole genome shotgun (WGS) entry which is preliminary data.</text>
</comment>
<evidence type="ECO:0000313" key="12">
    <source>
        <dbReference type="EMBL" id="CAG7721891.1"/>
    </source>
</evidence>
<dbReference type="EMBL" id="CAJVCH010084123">
    <property type="protein sequence ID" value="CAG7721891.1"/>
    <property type="molecule type" value="Genomic_DNA"/>
</dbReference>
<keyword evidence="6 10" id="KW-0472">Membrane</keyword>
<feature type="domain" description="Protein kinase" evidence="11">
    <location>
        <begin position="392"/>
        <end position="697"/>
    </location>
</feature>
<dbReference type="AlphaFoldDB" id="A0A8J2NQE4"/>
<feature type="transmembrane region" description="Helical" evidence="10">
    <location>
        <begin position="398"/>
        <end position="418"/>
    </location>
</feature>
<dbReference type="InterPro" id="IPR000719">
    <property type="entry name" value="Prot_kinase_dom"/>
</dbReference>
<dbReference type="GO" id="GO:0043235">
    <property type="term" value="C:receptor complex"/>
    <property type="evidence" value="ECO:0007669"/>
    <property type="project" value="TreeGrafter"/>
</dbReference>
<evidence type="ECO:0000256" key="6">
    <source>
        <dbReference type="ARBA" id="ARBA00023136"/>
    </source>
</evidence>
<dbReference type="Pfam" id="PF07714">
    <property type="entry name" value="PK_Tyr_Ser-Thr"/>
    <property type="match status" value="1"/>
</dbReference>
<dbReference type="SMART" id="SM00220">
    <property type="entry name" value="S_TKc"/>
    <property type="match status" value="1"/>
</dbReference>
<accession>A0A8J2NQE4</accession>
<evidence type="ECO:0000259" key="11">
    <source>
        <dbReference type="PROSITE" id="PS50011"/>
    </source>
</evidence>
<dbReference type="GO" id="GO:0050793">
    <property type="term" value="P:regulation of developmental process"/>
    <property type="evidence" value="ECO:0007669"/>
    <property type="project" value="UniProtKB-ARBA"/>
</dbReference>
<dbReference type="GO" id="GO:0012505">
    <property type="term" value="C:endomembrane system"/>
    <property type="evidence" value="ECO:0007669"/>
    <property type="project" value="UniProtKB-SubCell"/>
</dbReference>
<dbReference type="PANTHER" id="PTHR24416:SF600">
    <property type="entry name" value="PDGF- AND VEGF-RECEPTOR RELATED, ISOFORM J"/>
    <property type="match status" value="1"/>
</dbReference>
<evidence type="ECO:0000256" key="4">
    <source>
        <dbReference type="ARBA" id="ARBA00022777"/>
    </source>
</evidence>
<dbReference type="PROSITE" id="PS00109">
    <property type="entry name" value="PROTEIN_KINASE_TYR"/>
    <property type="match status" value="1"/>
</dbReference>
<keyword evidence="5" id="KW-0067">ATP-binding</keyword>
<name>A0A8J2NQE4_9HEXA</name>
<dbReference type="InterPro" id="IPR050122">
    <property type="entry name" value="RTK"/>
</dbReference>
<dbReference type="GO" id="GO:0007169">
    <property type="term" value="P:cell surface receptor protein tyrosine kinase signaling pathway"/>
    <property type="evidence" value="ECO:0007669"/>
    <property type="project" value="TreeGrafter"/>
</dbReference>
<evidence type="ECO:0000313" key="13">
    <source>
        <dbReference type="Proteomes" id="UP000708208"/>
    </source>
</evidence>
<keyword evidence="10" id="KW-1133">Transmembrane helix</keyword>
<keyword evidence="4" id="KW-0418">Kinase</keyword>
<dbReference type="InterPro" id="IPR008266">
    <property type="entry name" value="Tyr_kinase_AS"/>
</dbReference>
<dbReference type="GO" id="GO:0048468">
    <property type="term" value="P:cell development"/>
    <property type="evidence" value="ECO:0007669"/>
    <property type="project" value="UniProtKB-ARBA"/>
</dbReference>
<protein>
    <recommendedName>
        <fullName evidence="11">Protein kinase domain-containing protein</fullName>
    </recommendedName>
</protein>
<sequence length="700" mass="79269">MARAETIGFCSLHLHERNEPTRKAARLAVVDDNCAECICKASSHCENFPCDSENVCGAIPKEYYDPNIGLNGYGILSCEDFFLMHVKYNNETCATLNSVGSGNTTTLADCLKKNKLTFTRIIYHPKDYDPRIGLKVYEWPNANIKYEFTIPWELDRNLDTFLLKRLPDDRMDAKISCNPSLDEILCEITSWGRYGQPNILVGNCASFSECQLKFEPLWPSVFSSGYELLSGQFEEIKSSESTPYRSFATKFSQGYLECSGTYSGEFLSKIDYFFTGLDNRKYLMSDTFPQEKIIKMSTKLEQPVRVGTSKWAQSEINIKVATDQVIPEIKSSATTPSGVNEPDQQLPKINSSDGIRPGINKIESKEEQLHPKINLTDSTRPGVNVIDSNELIYEYVKIGGAITGVIIILILLLVIYVATRRRVVIVLNLSPEEIKEFLAGTPHQNTGHNESTPVESRPFNSEYKICNRDLKTENKFLGAVVDGLSEGKCLGVTELSRYGNLNNYLQKPSTQQSVDCKNIYVQNEMELHETFPLPVLLHFCKQIAKGMDFIAQNVIHGDLATRNVLVFENHVVKITDFGFSRKVYTRSNYTKKSKVPLPWAWMALESLCFNQYSPKTDVWSFGVTMWEILSKGRTPYSGTVWTPDFADQVQAGLRLTKPAVAPDNVYNFMLTCWENKPQNRPSFTECVQFFSSLEPKLQRE</sequence>
<evidence type="ECO:0000256" key="1">
    <source>
        <dbReference type="ARBA" id="ARBA00004308"/>
    </source>
</evidence>
<dbReference type="GO" id="GO:0004714">
    <property type="term" value="F:transmembrane receptor protein tyrosine kinase activity"/>
    <property type="evidence" value="ECO:0007669"/>
    <property type="project" value="UniProtKB-EC"/>
</dbReference>
<dbReference type="PROSITE" id="PS50011">
    <property type="entry name" value="PROTEIN_KINASE_DOM"/>
    <property type="match status" value="1"/>
</dbReference>
<keyword evidence="13" id="KW-1185">Reference proteome</keyword>
<dbReference type="GO" id="GO:0005886">
    <property type="term" value="C:plasma membrane"/>
    <property type="evidence" value="ECO:0007669"/>
    <property type="project" value="TreeGrafter"/>
</dbReference>
<keyword evidence="2" id="KW-0808">Transferase</keyword>
<evidence type="ECO:0000256" key="9">
    <source>
        <dbReference type="SAM" id="MobiDB-lite"/>
    </source>
</evidence>
<evidence type="ECO:0000256" key="3">
    <source>
        <dbReference type="ARBA" id="ARBA00022741"/>
    </source>
</evidence>
<organism evidence="12 13">
    <name type="scientific">Allacma fusca</name>
    <dbReference type="NCBI Taxonomy" id="39272"/>
    <lineage>
        <taxon>Eukaryota</taxon>
        <taxon>Metazoa</taxon>
        <taxon>Ecdysozoa</taxon>
        <taxon>Arthropoda</taxon>
        <taxon>Hexapoda</taxon>
        <taxon>Collembola</taxon>
        <taxon>Symphypleona</taxon>
        <taxon>Sminthuridae</taxon>
        <taxon>Allacma</taxon>
    </lineage>
</organism>
<keyword evidence="7" id="KW-0829">Tyrosine-protein kinase</keyword>
<dbReference type="PANTHER" id="PTHR24416">
    <property type="entry name" value="TYROSINE-PROTEIN KINASE RECEPTOR"/>
    <property type="match status" value="1"/>
</dbReference>
<dbReference type="OrthoDB" id="4062651at2759"/>
<evidence type="ECO:0000256" key="5">
    <source>
        <dbReference type="ARBA" id="ARBA00022840"/>
    </source>
</evidence>
<dbReference type="GO" id="GO:0051130">
    <property type="term" value="P:positive regulation of cellular component organization"/>
    <property type="evidence" value="ECO:0007669"/>
    <property type="project" value="UniProtKB-ARBA"/>
</dbReference>
<dbReference type="InterPro" id="IPR001245">
    <property type="entry name" value="Ser-Thr/Tyr_kinase_cat_dom"/>
</dbReference>
<dbReference type="Proteomes" id="UP000708208">
    <property type="component" value="Unassembled WGS sequence"/>
</dbReference>
<dbReference type="CDD" id="cd00192">
    <property type="entry name" value="PTKc"/>
    <property type="match status" value="1"/>
</dbReference>
<gene>
    <name evidence="12" type="ORF">AFUS01_LOCUS11077</name>
</gene>
<evidence type="ECO:0000256" key="2">
    <source>
        <dbReference type="ARBA" id="ARBA00022679"/>
    </source>
</evidence>
<evidence type="ECO:0000256" key="10">
    <source>
        <dbReference type="SAM" id="Phobius"/>
    </source>
</evidence>
<dbReference type="GO" id="GO:0005524">
    <property type="term" value="F:ATP binding"/>
    <property type="evidence" value="ECO:0007669"/>
    <property type="project" value="UniProtKB-KW"/>
</dbReference>
<dbReference type="FunFam" id="1.10.510.10:FF:001512">
    <property type="entry name" value="Receptor tyrosine-protein kinase erbB-2"/>
    <property type="match status" value="1"/>
</dbReference>
<comment type="subcellular location">
    <subcellularLocation>
        <location evidence="1">Endomembrane system</location>
    </subcellularLocation>
</comment>
<proteinExistence type="predicted"/>